<sequence length="457" mass="52682">MTTNSENNGNPVMPSQMVLPTVDVQYLFRFERTLAGLEKGLHNDDDPEEIAMQTIEVARDFYDADWCGLISGDLDAGIFYPYWWVNRAEGRMAQTKFDEFEFLQDYDTWTHALLHGENVVLNGLEQRKAGVTSSEFRHYQKMDVQSVIGVPLFYHKPCGFMIVKNPKQYSDQPTMLAILGYVVLNCWKEQQNLEALKLQMKQPCAELTSEKDVYIRLFGDPELHTLKGQLSAQTLNSPKGWRLLSYLVLRKKPVPIRTVAEALSNDEELDHAQNALRVVMSRMKPKLESILDPKESLITNSNYSYRINEHYNLISDLEEFERHIATAKAQVDICPRIDEYKRAIKLYRGPVYSEASHEHWLLPTAEHYAIEYLFAVNHLLKDLAELKDYQSVQHFAAKALEIEPGNAEAVYWMIYALIKIGSVQSAQAEYDRAKQMLPEPAYKELNVKLAEEKIHLK</sequence>
<accession>A0ABS2GBB9</accession>
<dbReference type="SMART" id="SM01043">
    <property type="entry name" value="BTAD"/>
    <property type="match status" value="1"/>
</dbReference>
<evidence type="ECO:0000256" key="2">
    <source>
        <dbReference type="ARBA" id="ARBA00023163"/>
    </source>
</evidence>
<protein>
    <submittedName>
        <fullName evidence="4">Tetratricopeptide repeat protein</fullName>
    </submittedName>
</protein>
<feature type="domain" description="Bacterial transcriptional activator" evidence="3">
    <location>
        <begin position="315"/>
        <end position="450"/>
    </location>
</feature>
<dbReference type="SUPFAM" id="SSF48452">
    <property type="entry name" value="TPR-like"/>
    <property type="match status" value="1"/>
</dbReference>
<reference evidence="4 5" key="1">
    <citation type="journal article" date="2021" name="Sci. Rep.">
        <title>The distribution of antibiotic resistance genes in chicken gut microbiota commensals.</title>
        <authorList>
            <person name="Juricova H."/>
            <person name="Matiasovicova J."/>
            <person name="Kubasova T."/>
            <person name="Cejkova D."/>
            <person name="Rychlik I."/>
        </authorList>
    </citation>
    <scope>NUCLEOTIDE SEQUENCE [LARGE SCALE GENOMIC DNA]</scope>
    <source>
        <strain evidence="4 5">An431b</strain>
    </source>
</reference>
<dbReference type="InterPro" id="IPR036388">
    <property type="entry name" value="WH-like_DNA-bd_sf"/>
</dbReference>
<comment type="caution">
    <text evidence="4">The sequence shown here is derived from an EMBL/GenBank/DDBJ whole genome shotgun (WGS) entry which is preliminary data.</text>
</comment>
<keyword evidence="1" id="KW-0805">Transcription regulation</keyword>
<dbReference type="PANTHER" id="PTHR35807:SF1">
    <property type="entry name" value="TRANSCRIPTIONAL REGULATOR REDD"/>
    <property type="match status" value="1"/>
</dbReference>
<dbReference type="InterPro" id="IPR003018">
    <property type="entry name" value="GAF"/>
</dbReference>
<dbReference type="Pfam" id="PF01590">
    <property type="entry name" value="GAF"/>
    <property type="match status" value="1"/>
</dbReference>
<dbReference type="InterPro" id="IPR016032">
    <property type="entry name" value="Sig_transdc_resp-reg_C-effctor"/>
</dbReference>
<evidence type="ECO:0000259" key="3">
    <source>
        <dbReference type="SMART" id="SM01043"/>
    </source>
</evidence>
<dbReference type="InterPro" id="IPR029016">
    <property type="entry name" value="GAF-like_dom_sf"/>
</dbReference>
<keyword evidence="2" id="KW-0804">Transcription</keyword>
<dbReference type="SUPFAM" id="SSF55781">
    <property type="entry name" value="GAF domain-like"/>
    <property type="match status" value="1"/>
</dbReference>
<keyword evidence="5" id="KW-1185">Reference proteome</keyword>
<dbReference type="PANTHER" id="PTHR35807">
    <property type="entry name" value="TRANSCRIPTIONAL REGULATOR REDD-RELATED"/>
    <property type="match status" value="1"/>
</dbReference>
<dbReference type="InterPro" id="IPR005158">
    <property type="entry name" value="BTAD"/>
</dbReference>
<dbReference type="Pfam" id="PF03704">
    <property type="entry name" value="BTAD"/>
    <property type="match status" value="1"/>
</dbReference>
<organism evidence="4 5">
    <name type="scientific">Anaerotignum lactatifermentans</name>
    <dbReference type="NCBI Taxonomy" id="160404"/>
    <lineage>
        <taxon>Bacteria</taxon>
        <taxon>Bacillati</taxon>
        <taxon>Bacillota</taxon>
        <taxon>Clostridia</taxon>
        <taxon>Lachnospirales</taxon>
        <taxon>Anaerotignaceae</taxon>
        <taxon>Anaerotignum</taxon>
    </lineage>
</organism>
<dbReference type="RefSeq" id="WP_205134194.1">
    <property type="nucleotide sequence ID" value="NZ_JACSNT010000014.1"/>
</dbReference>
<dbReference type="EMBL" id="JACSNV010000014">
    <property type="protein sequence ID" value="MBM6878482.1"/>
    <property type="molecule type" value="Genomic_DNA"/>
</dbReference>
<gene>
    <name evidence="4" type="ORF">H9X83_10000</name>
</gene>
<name>A0ABS2GBB9_9FIRM</name>
<proteinExistence type="predicted"/>
<dbReference type="Proteomes" id="UP000729290">
    <property type="component" value="Unassembled WGS sequence"/>
</dbReference>
<dbReference type="Gene3D" id="1.10.10.10">
    <property type="entry name" value="Winged helix-like DNA-binding domain superfamily/Winged helix DNA-binding domain"/>
    <property type="match status" value="1"/>
</dbReference>
<evidence type="ECO:0000256" key="1">
    <source>
        <dbReference type="ARBA" id="ARBA00023015"/>
    </source>
</evidence>
<dbReference type="InterPro" id="IPR051677">
    <property type="entry name" value="AfsR-DnrI-RedD_regulator"/>
</dbReference>
<evidence type="ECO:0000313" key="4">
    <source>
        <dbReference type="EMBL" id="MBM6878482.1"/>
    </source>
</evidence>
<evidence type="ECO:0000313" key="5">
    <source>
        <dbReference type="Proteomes" id="UP000729290"/>
    </source>
</evidence>
<dbReference type="Gene3D" id="1.25.40.10">
    <property type="entry name" value="Tetratricopeptide repeat domain"/>
    <property type="match status" value="1"/>
</dbReference>
<dbReference type="SUPFAM" id="SSF46894">
    <property type="entry name" value="C-terminal effector domain of the bipartite response regulators"/>
    <property type="match status" value="1"/>
</dbReference>
<dbReference type="Gene3D" id="3.30.450.40">
    <property type="match status" value="1"/>
</dbReference>
<dbReference type="InterPro" id="IPR011990">
    <property type="entry name" value="TPR-like_helical_dom_sf"/>
</dbReference>